<proteinExistence type="inferred from homology"/>
<keyword evidence="5" id="KW-0408">Iron</keyword>
<evidence type="ECO:0000256" key="2">
    <source>
        <dbReference type="ARBA" id="ARBA00022617"/>
    </source>
</evidence>
<dbReference type="InterPro" id="IPR036396">
    <property type="entry name" value="Cyt_P450_sf"/>
</dbReference>
<evidence type="ECO:0000313" key="7">
    <source>
        <dbReference type="EMBL" id="KAK9005199.1"/>
    </source>
</evidence>
<dbReference type="InterPro" id="IPR001128">
    <property type="entry name" value="Cyt_P450"/>
</dbReference>
<evidence type="ECO:0000256" key="5">
    <source>
        <dbReference type="ARBA" id="ARBA00023004"/>
    </source>
</evidence>
<keyword evidence="3" id="KW-0479">Metal-binding</keyword>
<reference evidence="7 8" key="1">
    <citation type="journal article" date="2024" name="G3 (Bethesda)">
        <title>Genome assembly of Hibiscus sabdariffa L. provides insights into metabolisms of medicinal natural products.</title>
        <authorList>
            <person name="Kim T."/>
        </authorList>
    </citation>
    <scope>NUCLEOTIDE SEQUENCE [LARGE SCALE GENOMIC DNA]</scope>
    <source>
        <strain evidence="7">TK-2024</strain>
        <tissue evidence="7">Old leaves</tissue>
    </source>
</reference>
<dbReference type="EMBL" id="JBBPBN010000030">
    <property type="protein sequence ID" value="KAK9005199.1"/>
    <property type="molecule type" value="Genomic_DNA"/>
</dbReference>
<keyword evidence="6" id="KW-1133">Transmembrane helix</keyword>
<organism evidence="7 8">
    <name type="scientific">Hibiscus sabdariffa</name>
    <name type="common">roselle</name>
    <dbReference type="NCBI Taxonomy" id="183260"/>
    <lineage>
        <taxon>Eukaryota</taxon>
        <taxon>Viridiplantae</taxon>
        <taxon>Streptophyta</taxon>
        <taxon>Embryophyta</taxon>
        <taxon>Tracheophyta</taxon>
        <taxon>Spermatophyta</taxon>
        <taxon>Magnoliopsida</taxon>
        <taxon>eudicotyledons</taxon>
        <taxon>Gunneridae</taxon>
        <taxon>Pentapetalae</taxon>
        <taxon>rosids</taxon>
        <taxon>malvids</taxon>
        <taxon>Malvales</taxon>
        <taxon>Malvaceae</taxon>
        <taxon>Malvoideae</taxon>
        <taxon>Hibiscus</taxon>
    </lineage>
</organism>
<evidence type="ECO:0000256" key="1">
    <source>
        <dbReference type="ARBA" id="ARBA00010617"/>
    </source>
</evidence>
<dbReference type="PANTHER" id="PTHR47955">
    <property type="entry name" value="CYTOCHROME P450 FAMILY 71 PROTEIN"/>
    <property type="match status" value="1"/>
</dbReference>
<evidence type="ECO:0000256" key="3">
    <source>
        <dbReference type="ARBA" id="ARBA00022723"/>
    </source>
</evidence>
<comment type="similarity">
    <text evidence="1">Belongs to the cytochrome P450 family.</text>
</comment>
<keyword evidence="8" id="KW-1185">Reference proteome</keyword>
<comment type="caution">
    <text evidence="7">The sequence shown here is derived from an EMBL/GenBank/DDBJ whole genome shotgun (WGS) entry which is preliminary data.</text>
</comment>
<dbReference type="SUPFAM" id="SSF48264">
    <property type="entry name" value="Cytochrome P450"/>
    <property type="match status" value="1"/>
</dbReference>
<gene>
    <name evidence="7" type="ORF">V6N11_042644</name>
</gene>
<sequence length="182" mass="20690">MEHKFLSFPMLFAFVIFMLMLLKLGKRFRTESSTPNLPPGPWKLPVIGNLHLLAGPLPHQTLRDMAKKYGSLMHLQLGQLSNIVVSSPQTAAEVMKTRDIIFAIAQNLCARDVKSKARAIVHFRLGKKRIAFGGKYKEKDEFEILFREVLRFGAGFNVADLFPSAKLLEYITGLRPKLERLH</sequence>
<dbReference type="Proteomes" id="UP001396334">
    <property type="component" value="Unassembled WGS sequence"/>
</dbReference>
<evidence type="ECO:0000256" key="6">
    <source>
        <dbReference type="SAM" id="Phobius"/>
    </source>
</evidence>
<keyword evidence="6" id="KW-0812">Transmembrane</keyword>
<keyword evidence="4" id="KW-0560">Oxidoreductase</keyword>
<dbReference type="PANTHER" id="PTHR47955:SF8">
    <property type="entry name" value="CYTOCHROME P450 71D11-LIKE"/>
    <property type="match status" value="1"/>
</dbReference>
<accession>A0ABR2QXE2</accession>
<name>A0ABR2QXE2_9ROSI</name>
<keyword evidence="6" id="KW-0472">Membrane</keyword>
<feature type="transmembrane region" description="Helical" evidence="6">
    <location>
        <begin position="6"/>
        <end position="24"/>
    </location>
</feature>
<evidence type="ECO:0000313" key="8">
    <source>
        <dbReference type="Proteomes" id="UP001396334"/>
    </source>
</evidence>
<dbReference type="Gene3D" id="1.10.630.10">
    <property type="entry name" value="Cytochrome P450"/>
    <property type="match status" value="1"/>
</dbReference>
<keyword evidence="2" id="KW-0349">Heme</keyword>
<dbReference type="Pfam" id="PF00067">
    <property type="entry name" value="p450"/>
    <property type="match status" value="1"/>
</dbReference>
<protein>
    <submittedName>
        <fullName evidence="7">Uncharacterized protein</fullName>
    </submittedName>
</protein>
<evidence type="ECO:0000256" key="4">
    <source>
        <dbReference type="ARBA" id="ARBA00023002"/>
    </source>
</evidence>